<evidence type="ECO:0000259" key="4">
    <source>
        <dbReference type="PROSITE" id="PS01124"/>
    </source>
</evidence>
<dbReference type="Gene3D" id="1.10.10.60">
    <property type="entry name" value="Homeodomain-like"/>
    <property type="match status" value="2"/>
</dbReference>
<reference evidence="5 6" key="1">
    <citation type="submission" date="2010-07" db="EMBL/GenBank/DDBJ databases">
        <title>The draft genome of Paenibacillus curdlanolyticus YK9.</title>
        <authorList>
            <consortium name="US DOE Joint Genome Institute (JGI-PGF)"/>
            <person name="Lucas S."/>
            <person name="Copeland A."/>
            <person name="Lapidus A."/>
            <person name="Cheng J.-F."/>
            <person name="Bruce D."/>
            <person name="Goodwin L."/>
            <person name="Pitluck S."/>
            <person name="Land M.L."/>
            <person name="Hauser L."/>
            <person name="Chang Y.-J."/>
            <person name="Jeffries C."/>
            <person name="Anderson I.J."/>
            <person name="Johnson E."/>
            <person name="Loganathan U."/>
            <person name="Mulhopadhyay B."/>
            <person name="Kyrpides N."/>
            <person name="Woyke T.J."/>
        </authorList>
    </citation>
    <scope>NUCLEOTIDE SEQUENCE [LARGE SCALE GENOMIC DNA]</scope>
    <source>
        <strain evidence="5 6">YK9</strain>
    </source>
</reference>
<dbReference type="OrthoDB" id="2567533at2"/>
<proteinExistence type="predicted"/>
<dbReference type="PRINTS" id="PR00032">
    <property type="entry name" value="HTHARAC"/>
</dbReference>
<protein>
    <submittedName>
        <fullName evidence="5">Transcriptional regulator, AraC family</fullName>
    </submittedName>
</protein>
<organism evidence="5 6">
    <name type="scientific">Paenibacillus curdlanolyticus YK9</name>
    <dbReference type="NCBI Taxonomy" id="717606"/>
    <lineage>
        <taxon>Bacteria</taxon>
        <taxon>Bacillati</taxon>
        <taxon>Bacillota</taxon>
        <taxon>Bacilli</taxon>
        <taxon>Bacillales</taxon>
        <taxon>Paenibacillaceae</taxon>
        <taxon>Paenibacillus</taxon>
    </lineage>
</organism>
<dbReference type="RefSeq" id="WP_006037606.1">
    <property type="nucleotide sequence ID" value="NZ_AEDD01000003.1"/>
</dbReference>
<dbReference type="EMBL" id="AEDD01000003">
    <property type="protein sequence ID" value="EFM11987.1"/>
    <property type="molecule type" value="Genomic_DNA"/>
</dbReference>
<dbReference type="PANTHER" id="PTHR43280:SF2">
    <property type="entry name" value="HTH-TYPE TRANSCRIPTIONAL REGULATOR EXSA"/>
    <property type="match status" value="1"/>
</dbReference>
<dbReference type="Proteomes" id="UP000005387">
    <property type="component" value="Unassembled WGS sequence"/>
</dbReference>
<dbReference type="InterPro" id="IPR009057">
    <property type="entry name" value="Homeodomain-like_sf"/>
</dbReference>
<dbReference type="InterPro" id="IPR020449">
    <property type="entry name" value="Tscrpt_reg_AraC-type_HTH"/>
</dbReference>
<dbReference type="Pfam" id="PF12833">
    <property type="entry name" value="HTH_18"/>
    <property type="match status" value="1"/>
</dbReference>
<dbReference type="STRING" id="717606.PaecuDRAFT_1595"/>
<dbReference type="InterPro" id="IPR018062">
    <property type="entry name" value="HTH_AraC-typ_CS"/>
</dbReference>
<dbReference type="InterPro" id="IPR018060">
    <property type="entry name" value="HTH_AraC"/>
</dbReference>
<dbReference type="SMART" id="SM00342">
    <property type="entry name" value="HTH_ARAC"/>
    <property type="match status" value="1"/>
</dbReference>
<keyword evidence="2" id="KW-0238">DNA-binding</keyword>
<feature type="domain" description="HTH araC/xylS-type" evidence="4">
    <location>
        <begin position="157"/>
        <end position="255"/>
    </location>
</feature>
<evidence type="ECO:0000256" key="3">
    <source>
        <dbReference type="ARBA" id="ARBA00023163"/>
    </source>
</evidence>
<dbReference type="PANTHER" id="PTHR43280">
    <property type="entry name" value="ARAC-FAMILY TRANSCRIPTIONAL REGULATOR"/>
    <property type="match status" value="1"/>
</dbReference>
<dbReference type="SUPFAM" id="SSF46689">
    <property type="entry name" value="Homeodomain-like"/>
    <property type="match status" value="2"/>
</dbReference>
<dbReference type="AlphaFoldDB" id="E0I7H1"/>
<dbReference type="GO" id="GO:0003700">
    <property type="term" value="F:DNA-binding transcription factor activity"/>
    <property type="evidence" value="ECO:0007669"/>
    <property type="project" value="InterPro"/>
</dbReference>
<dbReference type="PROSITE" id="PS01124">
    <property type="entry name" value="HTH_ARAC_FAMILY_2"/>
    <property type="match status" value="1"/>
</dbReference>
<keyword evidence="3" id="KW-0804">Transcription</keyword>
<dbReference type="eggNOG" id="COG2207">
    <property type="taxonomic scope" value="Bacteria"/>
</dbReference>
<accession>E0I7H1</accession>
<keyword evidence="1" id="KW-0805">Transcription regulation</keyword>
<dbReference type="GO" id="GO:0043565">
    <property type="term" value="F:sequence-specific DNA binding"/>
    <property type="evidence" value="ECO:0007669"/>
    <property type="project" value="InterPro"/>
</dbReference>
<keyword evidence="6" id="KW-1185">Reference proteome</keyword>
<evidence type="ECO:0000256" key="1">
    <source>
        <dbReference type="ARBA" id="ARBA00023015"/>
    </source>
</evidence>
<dbReference type="PROSITE" id="PS00041">
    <property type="entry name" value="HTH_ARAC_FAMILY_1"/>
    <property type="match status" value="1"/>
</dbReference>
<sequence length="260" mass="29099">MVILLDCKIISSFTQILLVPEGTLSFEQTHADSLFLMKCRDDLRITTNTLSTPVKGGSLFIGSNFHVENVSAGINLLSGIEFSVSGASASTSIVALTDKECALGHEILNLPLESLLHADEKELLLSELILGASDRLPFIGQRVRKIAQLERIGSRLIIINRYLRNHYYRPITLDDLASLIGCNSVYLSNTYSKVFNISPIQYLQKIRMQKAREFIHDHSLSISDISRKVGYVSSSQFCTIYKKHFGMTPSENRKFALLDK</sequence>
<evidence type="ECO:0000313" key="5">
    <source>
        <dbReference type="EMBL" id="EFM11987.1"/>
    </source>
</evidence>
<gene>
    <name evidence="5" type="ORF">PaecuDRAFT_1595</name>
</gene>
<evidence type="ECO:0000256" key="2">
    <source>
        <dbReference type="ARBA" id="ARBA00023125"/>
    </source>
</evidence>
<name>E0I7H1_9BACL</name>
<evidence type="ECO:0000313" key="6">
    <source>
        <dbReference type="Proteomes" id="UP000005387"/>
    </source>
</evidence>